<dbReference type="Proteomes" id="UP000321408">
    <property type="component" value="Chromosome"/>
</dbReference>
<evidence type="ECO:0000313" key="3">
    <source>
        <dbReference type="Proteomes" id="UP000321408"/>
    </source>
</evidence>
<feature type="transmembrane region" description="Helical" evidence="1">
    <location>
        <begin position="27"/>
        <end position="48"/>
    </location>
</feature>
<feature type="transmembrane region" description="Helical" evidence="1">
    <location>
        <begin position="200"/>
        <end position="220"/>
    </location>
</feature>
<accession>A0A5B9DBN9</accession>
<dbReference type="RefSeq" id="WP_147663467.1">
    <property type="nucleotide sequence ID" value="NZ_CP042905.2"/>
</dbReference>
<feature type="transmembrane region" description="Helical" evidence="1">
    <location>
        <begin position="97"/>
        <end position="115"/>
    </location>
</feature>
<gene>
    <name evidence="2" type="ORF">DSAG12_02428</name>
</gene>
<dbReference type="KEGG" id="psyt:DSAG12_02428"/>
<protein>
    <submittedName>
        <fullName evidence="2">Uncharacterized protein</fullName>
    </submittedName>
</protein>
<feature type="transmembrane region" description="Helical" evidence="1">
    <location>
        <begin position="121"/>
        <end position="138"/>
    </location>
</feature>
<keyword evidence="3" id="KW-1185">Reference proteome</keyword>
<dbReference type="AlphaFoldDB" id="A0A5B9DBN9"/>
<evidence type="ECO:0000256" key="1">
    <source>
        <dbReference type="SAM" id="Phobius"/>
    </source>
</evidence>
<feature type="transmembrane region" description="Helical" evidence="1">
    <location>
        <begin position="150"/>
        <end position="168"/>
    </location>
</feature>
<name>A0A5B9DBN9_9ARCH</name>
<feature type="transmembrane region" description="Helical" evidence="1">
    <location>
        <begin position="60"/>
        <end position="85"/>
    </location>
</feature>
<feature type="transmembrane region" description="Helical" evidence="1">
    <location>
        <begin position="174"/>
        <end position="193"/>
    </location>
</feature>
<organism evidence="2 3">
    <name type="scientific">Promethearchaeum syntrophicum</name>
    <dbReference type="NCBI Taxonomy" id="2594042"/>
    <lineage>
        <taxon>Archaea</taxon>
        <taxon>Promethearchaeati</taxon>
        <taxon>Promethearchaeota</taxon>
        <taxon>Promethearchaeia</taxon>
        <taxon>Promethearchaeales</taxon>
        <taxon>Promethearchaeaceae</taxon>
        <taxon>Promethearchaeum</taxon>
    </lineage>
</organism>
<keyword evidence="1" id="KW-1133">Transmembrane helix</keyword>
<reference evidence="2 3" key="1">
    <citation type="journal article" date="2020" name="Nature">
        <title>Isolation of an archaeon at the prokaryote-eukaryote interface.</title>
        <authorList>
            <person name="Imachi H."/>
            <person name="Nobu M.K."/>
            <person name="Nakahara N."/>
            <person name="Morono Y."/>
            <person name="Ogawara M."/>
            <person name="Takaki Y."/>
            <person name="Takano Y."/>
            <person name="Uematsu K."/>
            <person name="Ikuta T."/>
            <person name="Ito M."/>
            <person name="Matsui Y."/>
            <person name="Miyazaki M."/>
            <person name="Murata K."/>
            <person name="Saito Y."/>
            <person name="Sakai S."/>
            <person name="Song C."/>
            <person name="Tasumi E."/>
            <person name="Yamanaka Y."/>
            <person name="Yamaguchi T."/>
            <person name="Kamagata Y."/>
            <person name="Tamaki H."/>
            <person name="Takai K."/>
        </authorList>
    </citation>
    <scope>NUCLEOTIDE SEQUENCE [LARGE SCALE GENOMIC DNA]</scope>
    <source>
        <strain evidence="2 3">MK-D1</strain>
    </source>
</reference>
<dbReference type="EMBL" id="CP042905">
    <property type="protein sequence ID" value="QEE16598.1"/>
    <property type="molecule type" value="Genomic_DNA"/>
</dbReference>
<reference evidence="2 3" key="2">
    <citation type="journal article" date="2024" name="Int. J. Syst. Evol. Microbiol.">
        <title>Promethearchaeum syntrophicum gen. nov., sp. nov., an anaerobic, obligately syntrophic archaeon, the first isolate of the lineage 'Asgard' archaea, and proposal of the new archaeal phylum Promethearchaeota phyl. nov. and kingdom Promethearchaeati regn. nov.</title>
        <authorList>
            <person name="Imachi H."/>
            <person name="Nobu M.K."/>
            <person name="Kato S."/>
            <person name="Takaki Y."/>
            <person name="Miyazaki M."/>
            <person name="Miyata M."/>
            <person name="Ogawara M."/>
            <person name="Saito Y."/>
            <person name="Sakai S."/>
            <person name="Tahara Y.O."/>
            <person name="Takano Y."/>
            <person name="Tasumi E."/>
            <person name="Uematsu K."/>
            <person name="Yoshimura T."/>
            <person name="Itoh T."/>
            <person name="Ohkuma M."/>
            <person name="Takai K."/>
        </authorList>
    </citation>
    <scope>NUCLEOTIDE SEQUENCE [LARGE SCALE GENOMIC DNA]</scope>
    <source>
        <strain evidence="2 3">MK-D1</strain>
    </source>
</reference>
<proteinExistence type="predicted"/>
<sequence>MLEKLREKWNEVDKPKKEKIFEPRNNLQVIIFFLVSFGLGWLLLFGLVKWESVLPRDYEGFYTFIAWSQSYFIYMFLMVVPLLIANQIYNLKKKHNPANGFASITGFMLSGLTYMFVDPWFGGYMAFAVSLAVLGNFMSQGDFTLKKGHLFFYFIVGIYAVAINTIYMNWSLDVWVFLQFIHLHLFTTLIAAMKIRQWSYMYMIGWAFGAIVIIFLGAVGVLSETILLLGLYSLVVPPLLALTILTYFFKIQRKVKAKYIGMDK</sequence>
<dbReference type="GeneID" id="41330414"/>
<keyword evidence="1" id="KW-0472">Membrane</keyword>
<feature type="transmembrane region" description="Helical" evidence="1">
    <location>
        <begin position="226"/>
        <end position="249"/>
    </location>
</feature>
<evidence type="ECO:0000313" key="2">
    <source>
        <dbReference type="EMBL" id="QEE16598.1"/>
    </source>
</evidence>
<keyword evidence="1" id="KW-0812">Transmembrane</keyword>